<evidence type="ECO:0000256" key="1">
    <source>
        <dbReference type="ARBA" id="ARBA00022723"/>
    </source>
</evidence>
<comment type="caution">
    <text evidence="9">The sequence shown here is derived from an EMBL/GenBank/DDBJ whole genome shotgun (WGS) entry which is preliminary data.</text>
</comment>
<dbReference type="InterPro" id="IPR001841">
    <property type="entry name" value="Znf_RING"/>
</dbReference>
<dbReference type="Gene3D" id="2.60.40.10">
    <property type="entry name" value="Immunoglobulins"/>
    <property type="match status" value="1"/>
</dbReference>
<keyword evidence="3 6" id="KW-0863">Zinc-finger</keyword>
<dbReference type="PANTHER" id="PTHR25462">
    <property type="entry name" value="BONUS, ISOFORM C-RELATED"/>
    <property type="match status" value="1"/>
</dbReference>
<dbReference type="InterPro" id="IPR017907">
    <property type="entry name" value="Znf_RING_CS"/>
</dbReference>
<feature type="region of interest" description="Disordered" evidence="7">
    <location>
        <begin position="80"/>
        <end position="100"/>
    </location>
</feature>
<sequence>MEGMKDSLSCPVCFELFERAKTLPCQHVVCEGCIALWAAKRGQLICPTCREEQEIPAGGVSKLPTNFMVNGMVESFKEGLELEDDESDDESPDLNGSSIELSGKSHEHVCDVIITCSIQICDSKGKPIRGIDSKRLNATIRYYDKNKWDLFPEKADEKFELSFIPKRCGIYVVEAFLDGQGINKSPLDVVVHPKGRILSVIRGCMKQPKDVFSDGDSIFVTDSSNGNYLHLDWLGYGKNPESDNIKVGCAGKDLSPCGIFRAAGNTVYVTDTGSNNVRLYENDKYVCSFGDGNLDQPLGISVDKNKLIYVANKLSNAISVFDEFHMSLGTIRVEGGGKKPSVAPSLACIALNSAEDKLIVADQANCCLKIINLAQKKVEHSITTKVSRHTARPFGVAVDSNDNIYASVCFTESFNTFKGGASRVSDARERTKGAVLMYNSSGFFLGRFGESELINPGGIFVLENAKQLSILVVETDGNGYGSRAPGLRLFSVA</sequence>
<dbReference type="InterPro" id="IPR047153">
    <property type="entry name" value="TRIM45/56/19-like"/>
</dbReference>
<feature type="repeat" description="Filamin" evidence="5">
    <location>
        <begin position="153"/>
        <end position="191"/>
    </location>
</feature>
<keyword evidence="10" id="KW-1185">Reference proteome</keyword>
<dbReference type="SUPFAM" id="SSF57850">
    <property type="entry name" value="RING/U-box"/>
    <property type="match status" value="1"/>
</dbReference>
<feature type="domain" description="RING-type" evidence="8">
    <location>
        <begin position="10"/>
        <end position="50"/>
    </location>
</feature>
<dbReference type="PROSITE" id="PS00518">
    <property type="entry name" value="ZF_RING_1"/>
    <property type="match status" value="1"/>
</dbReference>
<reference evidence="9 10" key="1">
    <citation type="journal article" date="2017" name="PLoS Biol.">
        <title>The sea cucumber genome provides insights into morphological evolution and visceral regeneration.</title>
        <authorList>
            <person name="Zhang X."/>
            <person name="Sun L."/>
            <person name="Yuan J."/>
            <person name="Sun Y."/>
            <person name="Gao Y."/>
            <person name="Zhang L."/>
            <person name="Li S."/>
            <person name="Dai H."/>
            <person name="Hamel J.F."/>
            <person name="Liu C."/>
            <person name="Yu Y."/>
            <person name="Liu S."/>
            <person name="Lin W."/>
            <person name="Guo K."/>
            <person name="Jin S."/>
            <person name="Xu P."/>
            <person name="Storey K.B."/>
            <person name="Huan P."/>
            <person name="Zhang T."/>
            <person name="Zhou Y."/>
            <person name="Zhang J."/>
            <person name="Lin C."/>
            <person name="Li X."/>
            <person name="Xing L."/>
            <person name="Huo D."/>
            <person name="Sun M."/>
            <person name="Wang L."/>
            <person name="Mercier A."/>
            <person name="Li F."/>
            <person name="Yang H."/>
            <person name="Xiang J."/>
        </authorList>
    </citation>
    <scope>NUCLEOTIDE SEQUENCE [LARGE SCALE GENOMIC DNA]</scope>
    <source>
        <strain evidence="9">Shaxun</strain>
        <tissue evidence="9">Muscle</tissue>
    </source>
</reference>
<evidence type="ECO:0000256" key="4">
    <source>
        <dbReference type="ARBA" id="ARBA00022833"/>
    </source>
</evidence>
<dbReference type="Gene3D" id="2.120.10.30">
    <property type="entry name" value="TolB, C-terminal domain"/>
    <property type="match status" value="1"/>
</dbReference>
<dbReference type="GO" id="GO:0061630">
    <property type="term" value="F:ubiquitin protein ligase activity"/>
    <property type="evidence" value="ECO:0007669"/>
    <property type="project" value="TreeGrafter"/>
</dbReference>
<dbReference type="SUPFAM" id="SSF81296">
    <property type="entry name" value="E set domains"/>
    <property type="match status" value="1"/>
</dbReference>
<dbReference type="STRING" id="307972.A0A2G8L0Y3"/>
<evidence type="ECO:0000256" key="5">
    <source>
        <dbReference type="PROSITE-ProRule" id="PRU00087"/>
    </source>
</evidence>
<keyword evidence="2" id="KW-0677">Repeat</keyword>
<dbReference type="OrthoDB" id="654191at2759"/>
<evidence type="ECO:0000256" key="6">
    <source>
        <dbReference type="PROSITE-ProRule" id="PRU00175"/>
    </source>
</evidence>
<evidence type="ECO:0000256" key="3">
    <source>
        <dbReference type="ARBA" id="ARBA00022771"/>
    </source>
</evidence>
<name>A0A2G8L0Y3_STIJA</name>
<dbReference type="InterPro" id="IPR027370">
    <property type="entry name" value="Znf-RING_euk"/>
</dbReference>
<dbReference type="SUPFAM" id="SSF101898">
    <property type="entry name" value="NHL repeat"/>
    <property type="match status" value="1"/>
</dbReference>
<evidence type="ECO:0000256" key="7">
    <source>
        <dbReference type="SAM" id="MobiDB-lite"/>
    </source>
</evidence>
<dbReference type="PROSITE" id="PS50194">
    <property type="entry name" value="FILAMIN_REPEAT"/>
    <property type="match status" value="1"/>
</dbReference>
<dbReference type="CDD" id="cd05819">
    <property type="entry name" value="NHL"/>
    <property type="match status" value="1"/>
</dbReference>
<dbReference type="InterPro" id="IPR013083">
    <property type="entry name" value="Znf_RING/FYVE/PHD"/>
</dbReference>
<dbReference type="GO" id="GO:0008270">
    <property type="term" value="F:zinc ion binding"/>
    <property type="evidence" value="ECO:0007669"/>
    <property type="project" value="UniProtKB-KW"/>
</dbReference>
<dbReference type="PROSITE" id="PS50089">
    <property type="entry name" value="ZF_RING_2"/>
    <property type="match status" value="1"/>
</dbReference>
<keyword evidence="1" id="KW-0479">Metal-binding</keyword>
<evidence type="ECO:0000313" key="10">
    <source>
        <dbReference type="Proteomes" id="UP000230750"/>
    </source>
</evidence>
<dbReference type="Proteomes" id="UP000230750">
    <property type="component" value="Unassembled WGS sequence"/>
</dbReference>
<dbReference type="InterPro" id="IPR013783">
    <property type="entry name" value="Ig-like_fold"/>
</dbReference>
<accession>A0A2G8L0Y3</accession>
<dbReference type="AlphaFoldDB" id="A0A2G8L0Y3"/>
<dbReference type="InterPro" id="IPR014756">
    <property type="entry name" value="Ig_E-set"/>
</dbReference>
<evidence type="ECO:0000256" key="2">
    <source>
        <dbReference type="ARBA" id="ARBA00022737"/>
    </source>
</evidence>
<dbReference type="SMART" id="SM00184">
    <property type="entry name" value="RING"/>
    <property type="match status" value="1"/>
</dbReference>
<evidence type="ECO:0000259" key="8">
    <source>
        <dbReference type="PROSITE" id="PS50089"/>
    </source>
</evidence>
<proteinExistence type="predicted"/>
<evidence type="ECO:0000313" key="9">
    <source>
        <dbReference type="EMBL" id="PIK53810.1"/>
    </source>
</evidence>
<organism evidence="9 10">
    <name type="scientific">Stichopus japonicus</name>
    <name type="common">Sea cucumber</name>
    <dbReference type="NCBI Taxonomy" id="307972"/>
    <lineage>
        <taxon>Eukaryota</taxon>
        <taxon>Metazoa</taxon>
        <taxon>Echinodermata</taxon>
        <taxon>Eleutherozoa</taxon>
        <taxon>Echinozoa</taxon>
        <taxon>Holothuroidea</taxon>
        <taxon>Aspidochirotacea</taxon>
        <taxon>Aspidochirotida</taxon>
        <taxon>Stichopodidae</taxon>
        <taxon>Apostichopus</taxon>
    </lineage>
</organism>
<dbReference type="PANTHER" id="PTHR25462:SF296">
    <property type="entry name" value="MEIOTIC P26, ISOFORM F"/>
    <property type="match status" value="1"/>
</dbReference>
<dbReference type="Gene3D" id="3.30.40.10">
    <property type="entry name" value="Zinc/RING finger domain, C3HC4 (zinc finger)"/>
    <property type="match status" value="1"/>
</dbReference>
<dbReference type="Pfam" id="PF13445">
    <property type="entry name" value="zf-RING_UBOX"/>
    <property type="match status" value="1"/>
</dbReference>
<keyword evidence="4" id="KW-0862">Zinc</keyword>
<dbReference type="InterPro" id="IPR017868">
    <property type="entry name" value="Filamin/ABP280_repeat-like"/>
</dbReference>
<protein>
    <recommendedName>
        <fullName evidence="8">RING-type domain-containing protein</fullName>
    </recommendedName>
</protein>
<gene>
    <name evidence="9" type="ORF">BSL78_09304</name>
</gene>
<dbReference type="EMBL" id="MRZV01000273">
    <property type="protein sequence ID" value="PIK53810.1"/>
    <property type="molecule type" value="Genomic_DNA"/>
</dbReference>
<dbReference type="InterPro" id="IPR011042">
    <property type="entry name" value="6-blade_b-propeller_TolB-like"/>
</dbReference>
<feature type="compositionally biased region" description="Acidic residues" evidence="7">
    <location>
        <begin position="81"/>
        <end position="92"/>
    </location>
</feature>